<gene>
    <name evidence="1" type="ORF">NA57DRAFT_21537</name>
</gene>
<keyword evidence="2" id="KW-1185">Reference proteome</keyword>
<evidence type="ECO:0000313" key="1">
    <source>
        <dbReference type="EMBL" id="KAF2095404.1"/>
    </source>
</evidence>
<sequence>GSSPEEAERNGCKFDIMMSAWLPSQCSNRTLSEEYLNQYNWQWYADPQLVEVFSLEQMRKGQHRFAWTTPDFHVTHCAYMLERMVRSMKMDGEKWADSDSVDIKHVHHCADSLL</sequence>
<dbReference type="PANTHER" id="PTHR35896">
    <property type="entry name" value="IG-LIKE DOMAIN-CONTAINING PROTEIN"/>
    <property type="match status" value="1"/>
</dbReference>
<dbReference type="PANTHER" id="PTHR35896:SF3">
    <property type="entry name" value="MAJOR FACILITATOR SUPERFAMILY TRANSPORTER"/>
    <property type="match status" value="1"/>
</dbReference>
<feature type="non-terminal residue" evidence="1">
    <location>
        <position position="114"/>
    </location>
</feature>
<dbReference type="EMBL" id="ML978131">
    <property type="protein sequence ID" value="KAF2095404.1"/>
    <property type="molecule type" value="Genomic_DNA"/>
</dbReference>
<comment type="caution">
    <text evidence="1">The sequence shown here is derived from an EMBL/GenBank/DDBJ whole genome shotgun (WGS) entry which is preliminary data.</text>
</comment>
<proteinExistence type="predicted"/>
<dbReference type="Proteomes" id="UP000799772">
    <property type="component" value="Unassembled WGS sequence"/>
</dbReference>
<dbReference type="AlphaFoldDB" id="A0A9P4IAK1"/>
<name>A0A9P4IAK1_9PEZI</name>
<dbReference type="InterPro" id="IPR053008">
    <property type="entry name" value="Phomopsin_biosynth_assoc"/>
</dbReference>
<accession>A0A9P4IAK1</accession>
<organism evidence="1 2">
    <name type="scientific">Rhizodiscina lignyota</name>
    <dbReference type="NCBI Taxonomy" id="1504668"/>
    <lineage>
        <taxon>Eukaryota</taxon>
        <taxon>Fungi</taxon>
        <taxon>Dikarya</taxon>
        <taxon>Ascomycota</taxon>
        <taxon>Pezizomycotina</taxon>
        <taxon>Dothideomycetes</taxon>
        <taxon>Pleosporomycetidae</taxon>
        <taxon>Aulographales</taxon>
        <taxon>Rhizodiscinaceae</taxon>
        <taxon>Rhizodiscina</taxon>
    </lineage>
</organism>
<evidence type="ECO:0000313" key="2">
    <source>
        <dbReference type="Proteomes" id="UP000799772"/>
    </source>
</evidence>
<feature type="non-terminal residue" evidence="1">
    <location>
        <position position="1"/>
    </location>
</feature>
<dbReference type="OrthoDB" id="3501153at2759"/>
<protein>
    <submittedName>
        <fullName evidence="1">Uncharacterized protein</fullName>
    </submittedName>
</protein>
<reference evidence="1" key="1">
    <citation type="journal article" date="2020" name="Stud. Mycol.">
        <title>101 Dothideomycetes genomes: a test case for predicting lifestyles and emergence of pathogens.</title>
        <authorList>
            <person name="Haridas S."/>
            <person name="Albert R."/>
            <person name="Binder M."/>
            <person name="Bloem J."/>
            <person name="Labutti K."/>
            <person name="Salamov A."/>
            <person name="Andreopoulos B."/>
            <person name="Baker S."/>
            <person name="Barry K."/>
            <person name="Bills G."/>
            <person name="Bluhm B."/>
            <person name="Cannon C."/>
            <person name="Castanera R."/>
            <person name="Culley D."/>
            <person name="Daum C."/>
            <person name="Ezra D."/>
            <person name="Gonzalez J."/>
            <person name="Henrissat B."/>
            <person name="Kuo A."/>
            <person name="Liang C."/>
            <person name="Lipzen A."/>
            <person name="Lutzoni F."/>
            <person name="Magnuson J."/>
            <person name="Mondo S."/>
            <person name="Nolan M."/>
            <person name="Ohm R."/>
            <person name="Pangilinan J."/>
            <person name="Park H.-J."/>
            <person name="Ramirez L."/>
            <person name="Alfaro M."/>
            <person name="Sun H."/>
            <person name="Tritt A."/>
            <person name="Yoshinaga Y."/>
            <person name="Zwiers L.-H."/>
            <person name="Turgeon B."/>
            <person name="Goodwin S."/>
            <person name="Spatafora J."/>
            <person name="Crous P."/>
            <person name="Grigoriev I."/>
        </authorList>
    </citation>
    <scope>NUCLEOTIDE SEQUENCE</scope>
    <source>
        <strain evidence="1">CBS 133067</strain>
    </source>
</reference>